<evidence type="ECO:0000313" key="1">
    <source>
        <dbReference type="EMBL" id="MFC4424944.1"/>
    </source>
</evidence>
<name>A0ABV8XH74_9DEIO</name>
<organism evidence="1 2">
    <name type="scientific">Deinococcus navajonensis</name>
    <dbReference type="NCBI Taxonomy" id="309884"/>
    <lineage>
        <taxon>Bacteria</taxon>
        <taxon>Thermotogati</taxon>
        <taxon>Deinococcota</taxon>
        <taxon>Deinococci</taxon>
        <taxon>Deinococcales</taxon>
        <taxon>Deinococcaceae</taxon>
        <taxon>Deinococcus</taxon>
    </lineage>
</organism>
<comment type="caution">
    <text evidence="1">The sequence shown here is derived from an EMBL/GenBank/DDBJ whole genome shotgun (WGS) entry which is preliminary data.</text>
</comment>
<accession>A0ABV8XH74</accession>
<sequence>MTGAFEQGYPSLRGAAAASGCPLLQASCAYLQTMMYLRGNAIPRDQAQAWSHWALTSSVPRRPALASSDDVEVIALCVQVTLLGWADACGQELDQRFTTLLQLEQLAHLETAHALLLLCRQLPPVDTDAAALLDRARAAVSLLVGRHFEPRLELAAS</sequence>
<proteinExistence type="predicted"/>
<gene>
    <name evidence="1" type="ORF">ACFOZ9_01895</name>
</gene>
<dbReference type="RefSeq" id="WP_380035729.1">
    <property type="nucleotide sequence ID" value="NZ_JBHSEH010000004.1"/>
</dbReference>
<evidence type="ECO:0000313" key="2">
    <source>
        <dbReference type="Proteomes" id="UP001595998"/>
    </source>
</evidence>
<keyword evidence="2" id="KW-1185">Reference proteome</keyword>
<protein>
    <submittedName>
        <fullName evidence="1">Uncharacterized protein</fullName>
    </submittedName>
</protein>
<dbReference type="EMBL" id="JBHSEH010000004">
    <property type="protein sequence ID" value="MFC4424944.1"/>
    <property type="molecule type" value="Genomic_DNA"/>
</dbReference>
<dbReference type="Proteomes" id="UP001595998">
    <property type="component" value="Unassembled WGS sequence"/>
</dbReference>
<reference evidence="2" key="1">
    <citation type="journal article" date="2019" name="Int. J. Syst. Evol. Microbiol.">
        <title>The Global Catalogue of Microorganisms (GCM) 10K type strain sequencing project: providing services to taxonomists for standard genome sequencing and annotation.</title>
        <authorList>
            <consortium name="The Broad Institute Genomics Platform"/>
            <consortium name="The Broad Institute Genome Sequencing Center for Infectious Disease"/>
            <person name="Wu L."/>
            <person name="Ma J."/>
        </authorList>
    </citation>
    <scope>NUCLEOTIDE SEQUENCE [LARGE SCALE GENOMIC DNA]</scope>
    <source>
        <strain evidence="2">CCUG 56029</strain>
    </source>
</reference>